<accession>A0A848HNH4</accession>
<evidence type="ECO:0000313" key="1">
    <source>
        <dbReference type="EMBL" id="NML61720.1"/>
    </source>
</evidence>
<evidence type="ECO:0008006" key="3">
    <source>
        <dbReference type="Google" id="ProtNLM"/>
    </source>
</evidence>
<dbReference type="Proteomes" id="UP000583752">
    <property type="component" value="Unassembled WGS sequence"/>
</dbReference>
<proteinExistence type="predicted"/>
<reference evidence="1 2" key="1">
    <citation type="submission" date="2020-04" db="EMBL/GenBank/DDBJ databases">
        <title>Massilia sp. RP-1-19 isolated from soil.</title>
        <authorList>
            <person name="Dahal R.H."/>
        </authorList>
    </citation>
    <scope>NUCLEOTIDE SEQUENCE [LARGE SCALE GENOMIC DNA]</scope>
    <source>
        <strain evidence="1 2">RP-1-19</strain>
    </source>
</reference>
<organism evidence="1 2">
    <name type="scientific">Massilia polaris</name>
    <dbReference type="NCBI Taxonomy" id="2728846"/>
    <lineage>
        <taxon>Bacteria</taxon>
        <taxon>Pseudomonadati</taxon>
        <taxon>Pseudomonadota</taxon>
        <taxon>Betaproteobacteria</taxon>
        <taxon>Burkholderiales</taxon>
        <taxon>Oxalobacteraceae</taxon>
        <taxon>Telluria group</taxon>
        <taxon>Massilia</taxon>
    </lineage>
</organism>
<dbReference type="EMBL" id="JABBGG010000006">
    <property type="protein sequence ID" value="NML61720.1"/>
    <property type="molecule type" value="Genomic_DNA"/>
</dbReference>
<evidence type="ECO:0000313" key="2">
    <source>
        <dbReference type="Proteomes" id="UP000583752"/>
    </source>
</evidence>
<dbReference type="AlphaFoldDB" id="A0A848HNH4"/>
<name>A0A848HNH4_9BURK</name>
<protein>
    <recommendedName>
        <fullName evidence="3">Glycine zipper domain-containing protein</fullName>
    </recommendedName>
</protein>
<keyword evidence="2" id="KW-1185">Reference proteome</keyword>
<gene>
    <name evidence="1" type="ORF">HHL21_11635</name>
</gene>
<comment type="caution">
    <text evidence="1">The sequence shown here is derived from an EMBL/GenBank/DDBJ whole genome shotgun (WGS) entry which is preliminary data.</text>
</comment>
<dbReference type="RefSeq" id="WP_169465969.1">
    <property type="nucleotide sequence ID" value="NZ_JABBGG010000006.1"/>
</dbReference>
<sequence>MSTIVAGHFQLQDEVDLARRELVNAGFAEDRISGFFVNQPGQHDLTAIGGDNAMSPGAKETPVGVVEGAATGGAVGLAIGAATSPITGPIGPIVGGLVGAHVGSLFSFSKMKDAGESEEGGENRSEPRKPGMLLAVALADPADEARALDVLRRVGAHHIERADGTVQDGDWVDFDPLSKPVLIA</sequence>